<dbReference type="PANTHER" id="PTHR19861:SF0">
    <property type="entry name" value="WD REPEAT-CONTAINING PROTEIN 82"/>
    <property type="match status" value="1"/>
</dbReference>
<gene>
    <name evidence="8" type="ORF">SPSK_02565</name>
</gene>
<evidence type="ECO:0000256" key="7">
    <source>
        <dbReference type="SAM" id="MobiDB-lite"/>
    </source>
</evidence>
<dbReference type="SUPFAM" id="SSF50978">
    <property type="entry name" value="WD40 repeat-like"/>
    <property type="match status" value="1"/>
</dbReference>
<evidence type="ECO:0000313" key="8">
    <source>
        <dbReference type="EMBL" id="KJR86170.1"/>
    </source>
</evidence>
<dbReference type="InterPro" id="IPR036322">
    <property type="entry name" value="WD40_repeat_dom_sf"/>
</dbReference>
<dbReference type="KEGG" id="ssck:SPSK_02565"/>
<dbReference type="SMART" id="SM00320">
    <property type="entry name" value="WD40"/>
    <property type="match status" value="4"/>
</dbReference>
<protein>
    <submittedName>
        <fullName evidence="8">COMPASS component SWD2</fullName>
    </submittedName>
</protein>
<dbReference type="OrthoDB" id="27537at2759"/>
<dbReference type="GeneID" id="27664711"/>
<dbReference type="VEuPathDB" id="FungiDB:SPSK_02565"/>
<dbReference type="PANTHER" id="PTHR19861">
    <property type="entry name" value="WD40 REPEAT PROTEIN SWD2"/>
    <property type="match status" value="1"/>
</dbReference>
<evidence type="ECO:0000256" key="3">
    <source>
        <dbReference type="ARBA" id="ARBA00022574"/>
    </source>
</evidence>
<evidence type="ECO:0000256" key="6">
    <source>
        <dbReference type="PROSITE-ProRule" id="PRU00221"/>
    </source>
</evidence>
<keyword evidence="3 6" id="KW-0853">WD repeat</keyword>
<keyword evidence="4" id="KW-0677">Repeat</keyword>
<dbReference type="InterPro" id="IPR015943">
    <property type="entry name" value="WD40/YVTN_repeat-like_dom_sf"/>
</dbReference>
<dbReference type="InterPro" id="IPR037867">
    <property type="entry name" value="Swd2/WDR82"/>
</dbReference>
<feature type="region of interest" description="Disordered" evidence="7">
    <location>
        <begin position="282"/>
        <end position="308"/>
    </location>
</feature>
<evidence type="ECO:0000313" key="9">
    <source>
        <dbReference type="Proteomes" id="UP000033710"/>
    </source>
</evidence>
<dbReference type="GO" id="GO:0016070">
    <property type="term" value="P:RNA metabolic process"/>
    <property type="evidence" value="ECO:0007669"/>
    <property type="project" value="UniProtKB-ARBA"/>
</dbReference>
<dbReference type="Pfam" id="PF00400">
    <property type="entry name" value="WD40"/>
    <property type="match status" value="2"/>
</dbReference>
<organism evidence="8 9">
    <name type="scientific">Sporothrix schenckii 1099-18</name>
    <dbReference type="NCBI Taxonomy" id="1397361"/>
    <lineage>
        <taxon>Eukaryota</taxon>
        <taxon>Fungi</taxon>
        <taxon>Dikarya</taxon>
        <taxon>Ascomycota</taxon>
        <taxon>Pezizomycotina</taxon>
        <taxon>Sordariomycetes</taxon>
        <taxon>Sordariomycetidae</taxon>
        <taxon>Ophiostomatales</taxon>
        <taxon>Ophiostomataceae</taxon>
        <taxon>Sporothrix</taxon>
    </lineage>
</organism>
<feature type="repeat" description="WD" evidence="6">
    <location>
        <begin position="137"/>
        <end position="172"/>
    </location>
</feature>
<dbReference type="Gene3D" id="2.130.10.10">
    <property type="entry name" value="YVTN repeat-like/Quinoprotein amine dehydrogenase"/>
    <property type="match status" value="2"/>
</dbReference>
<dbReference type="PROSITE" id="PS50294">
    <property type="entry name" value="WD_REPEATS_REGION"/>
    <property type="match status" value="1"/>
</dbReference>
<dbReference type="AlphaFoldDB" id="A0A0F2MBG0"/>
<reference evidence="8 9" key="2">
    <citation type="journal article" date="2015" name="Eukaryot. Cell">
        <title>Asexual propagation of a virulent clone complex in a human and feline outbreak of sporotrichosis.</title>
        <authorList>
            <person name="Teixeira Mde M."/>
            <person name="Rodrigues A.M."/>
            <person name="Tsui C.K."/>
            <person name="de Almeida L.G."/>
            <person name="Van Diepeningen A.D."/>
            <person name="van den Ende B.G."/>
            <person name="Fernandes G.F."/>
            <person name="Kano R."/>
            <person name="Hamelin R.C."/>
            <person name="Lopes-Bezerra L.M."/>
            <person name="Vasconcelos A.T."/>
            <person name="de Hoog S."/>
            <person name="de Camargo Z.P."/>
            <person name="Felipe M.S."/>
        </authorList>
    </citation>
    <scope>NUCLEOTIDE SEQUENCE [LARGE SCALE GENOMIC DNA]</scope>
    <source>
        <strain evidence="8 9">1099-18</strain>
    </source>
</reference>
<dbReference type="EMBL" id="AXCR01000006">
    <property type="protein sequence ID" value="KJR86170.1"/>
    <property type="molecule type" value="Genomic_DNA"/>
</dbReference>
<sequence>MPAVPMDIDTPAAGAAGPSLSVSRALRDTATELSSIISSFRPTKLFARDAKDKSPTYILSLDFDDPGELCMTSESDDTIQIYNVKGGRHDKALISKKYGAKLARFTHWSNSIVYASTKQNDSIRYLATHDNSFIRYFEGHEASVTSISMHPGTDNFVSTSQDGTVRLWNVASKQWTGLLYLNKPYLSAWDPSGNVFAVASPAAGTVLLYDHRNYQKPPFSVFDVVEQCAAVDQRNLLQGWTKLDISNDGKHILVGTRGAGHFLLDAFDGKLKAFLRKTDEPTRRAAAGEGGDVPSASGAPADPTRLEGSGDCCFTPDGRYVLGGTKQNVMVWDTLGSVGENKVLNPAFVLEDKREAAVVAFNPRFNFFATADQALVFWLPDANA</sequence>
<dbReference type="GO" id="GO:0048188">
    <property type="term" value="C:Set1C/COMPASS complex"/>
    <property type="evidence" value="ECO:0007669"/>
    <property type="project" value="TreeGrafter"/>
</dbReference>
<comment type="subcellular location">
    <subcellularLocation>
        <location evidence="1">Nucleus</location>
    </subcellularLocation>
</comment>
<accession>A0A0F2MBG0</accession>
<proteinExistence type="inferred from homology"/>
<evidence type="ECO:0000256" key="2">
    <source>
        <dbReference type="ARBA" id="ARBA00005616"/>
    </source>
</evidence>
<comment type="caution">
    <text evidence="8">The sequence shown here is derived from an EMBL/GenBank/DDBJ whole genome shotgun (WGS) entry which is preliminary data.</text>
</comment>
<dbReference type="PROSITE" id="PS50082">
    <property type="entry name" value="WD_REPEATS_2"/>
    <property type="match status" value="1"/>
</dbReference>
<evidence type="ECO:0000256" key="1">
    <source>
        <dbReference type="ARBA" id="ARBA00004123"/>
    </source>
</evidence>
<dbReference type="Proteomes" id="UP000033710">
    <property type="component" value="Unassembled WGS sequence"/>
</dbReference>
<dbReference type="RefSeq" id="XP_016588846.1">
    <property type="nucleotide sequence ID" value="XM_016729434.1"/>
</dbReference>
<name>A0A0F2MBG0_SPOSC</name>
<dbReference type="InterPro" id="IPR001680">
    <property type="entry name" value="WD40_rpt"/>
</dbReference>
<evidence type="ECO:0000256" key="4">
    <source>
        <dbReference type="ARBA" id="ARBA00022737"/>
    </source>
</evidence>
<keyword evidence="5" id="KW-0539">Nucleus</keyword>
<evidence type="ECO:0000256" key="5">
    <source>
        <dbReference type="ARBA" id="ARBA00023242"/>
    </source>
</evidence>
<reference evidence="8 9" key="1">
    <citation type="journal article" date="2014" name="BMC Genomics">
        <title>Comparative genomics of the major fungal agents of human and animal Sporotrichosis: Sporothrix schenckii and Sporothrix brasiliensis.</title>
        <authorList>
            <person name="Teixeira M.M."/>
            <person name="de Almeida L.G."/>
            <person name="Kubitschek-Barreira P."/>
            <person name="Alves F.L."/>
            <person name="Kioshima E.S."/>
            <person name="Abadio A.K."/>
            <person name="Fernandes L."/>
            <person name="Derengowski L.S."/>
            <person name="Ferreira K.S."/>
            <person name="Souza R.C."/>
            <person name="Ruiz J.C."/>
            <person name="de Andrade N.C."/>
            <person name="Paes H.C."/>
            <person name="Nicola A.M."/>
            <person name="Albuquerque P."/>
            <person name="Gerber A.L."/>
            <person name="Martins V.P."/>
            <person name="Peconick L.D."/>
            <person name="Neto A.V."/>
            <person name="Chaucanez C.B."/>
            <person name="Silva P.A."/>
            <person name="Cunha O.L."/>
            <person name="de Oliveira F.F."/>
            <person name="dos Santos T.C."/>
            <person name="Barros A.L."/>
            <person name="Soares M.A."/>
            <person name="de Oliveira L.M."/>
            <person name="Marini M.M."/>
            <person name="Villalobos-Duno H."/>
            <person name="Cunha M.M."/>
            <person name="de Hoog S."/>
            <person name="da Silveira J.F."/>
            <person name="Henrissat B."/>
            <person name="Nino-Vega G.A."/>
            <person name="Cisalpino P.S."/>
            <person name="Mora-Montes H.M."/>
            <person name="Almeida S.R."/>
            <person name="Stajich J.E."/>
            <person name="Lopes-Bezerra L.M."/>
            <person name="Vasconcelos A.T."/>
            <person name="Felipe M.S."/>
        </authorList>
    </citation>
    <scope>NUCLEOTIDE SEQUENCE [LARGE SCALE GENOMIC DNA]</scope>
    <source>
        <strain evidence="8 9">1099-18</strain>
    </source>
</reference>
<dbReference type="GO" id="GO:0003682">
    <property type="term" value="F:chromatin binding"/>
    <property type="evidence" value="ECO:0007669"/>
    <property type="project" value="TreeGrafter"/>
</dbReference>
<comment type="similarity">
    <text evidence="2">Belongs to the WD repeat SWD2 family.</text>
</comment>